<dbReference type="Pfam" id="PF00732">
    <property type="entry name" value="GMC_oxred_N"/>
    <property type="match status" value="1"/>
</dbReference>
<organism evidence="6 7">
    <name type="scientific">Streptomyces galbus</name>
    <dbReference type="NCBI Taxonomy" id="33898"/>
    <lineage>
        <taxon>Bacteria</taxon>
        <taxon>Bacillati</taxon>
        <taxon>Actinomycetota</taxon>
        <taxon>Actinomycetes</taxon>
        <taxon>Kitasatosporales</taxon>
        <taxon>Streptomycetaceae</taxon>
        <taxon>Streptomyces</taxon>
    </lineage>
</organism>
<comment type="similarity">
    <text evidence="1">Belongs to the GMC oxidoreductase family.</text>
</comment>
<reference evidence="6 7" key="1">
    <citation type="submission" date="2019-04" db="EMBL/GenBank/DDBJ databases">
        <title>Streptomyces lasaliensis sp.nov., an Actinomycete isolated from soil which produces the polyether antibiotic lasalocid.</title>
        <authorList>
            <person name="Erwin G."/>
            <person name="Haber C."/>
        </authorList>
    </citation>
    <scope>NUCLEOTIDE SEQUENCE [LARGE SCALE GENOMIC DNA]</scope>
    <source>
        <strain evidence="6 7">DSM 40089</strain>
    </source>
</reference>
<keyword evidence="3" id="KW-0274">FAD</keyword>
<gene>
    <name evidence="6" type="ORF">E4U92_33665</name>
</gene>
<dbReference type="SUPFAM" id="SSF51905">
    <property type="entry name" value="FAD/NAD(P)-binding domain"/>
    <property type="match status" value="1"/>
</dbReference>
<evidence type="ECO:0000256" key="1">
    <source>
        <dbReference type="ARBA" id="ARBA00010790"/>
    </source>
</evidence>
<keyword evidence="4" id="KW-0560">Oxidoreductase</keyword>
<dbReference type="Gene3D" id="3.30.410.10">
    <property type="entry name" value="Cholesterol Oxidase, domain 2"/>
    <property type="match status" value="1"/>
</dbReference>
<keyword evidence="2" id="KW-0285">Flavoprotein</keyword>
<proteinExistence type="inferred from homology"/>
<evidence type="ECO:0000259" key="5">
    <source>
        <dbReference type="PROSITE" id="PS51379"/>
    </source>
</evidence>
<sequence>MTSDRGRALAAVLLDIGEDVHVPHWDRDVAERLSAFASALPAHVRAGLDAADLALDAVSLLTTARRAHRLPPEARARLLRRLLRLPGCETLLDTVKVPVLLAAGASRHGTRAVGPFERADPPLDLCPSADWPDSHRADAVVIGSGAGGAVAALTLAASGRSVVVLEEGRHFSTRELASRPPLDRFADAYRDGGATFAWGLPPVLLPLGRAVGGTTLVNSGTCFRTPDPVLRRWHRGHGVELADPAHFARHLDHVEELLGVAAPDPAVLGRNGALALLGAGRLGWSAAALRRNAAGCGGCCECVAGCPSGAKKAVHLSVLPGACAAGARIVTRARATRIVTEYRAGARRAVAVEAVRPDGTVFTLATRLVVVAAGALHTPALLRRSGLAGHPGVGRNLAIHPAVSVAGRFDEPVTGPGAGPNVLQSVGVDQWHADGILVEATAAPPGMTSFVLPHLGAALRRELDDAPRLALLGAMVSDRPSGRVRGARRPHASYALHAEDGRRLLRAVGHMGRILFAAGAREVLTGIPAHPAVTSPGALDDVVGRTGHRRLHLSAFHPTGTAALGADGRHSPVRPDGRLRGTEGVLVADACLLPSSPGVNPQVTIMALAHAVSVEAVRRDGE</sequence>
<dbReference type="InterPro" id="IPR003953">
    <property type="entry name" value="FAD-dep_OxRdtase_2_FAD-bd"/>
</dbReference>
<dbReference type="InterPro" id="IPR000172">
    <property type="entry name" value="GMC_OxRdtase_N"/>
</dbReference>
<accession>A0A4V6AUS7</accession>
<name>A0A4V6AUS7_STRGB</name>
<dbReference type="PANTHER" id="PTHR46056:SF12">
    <property type="entry name" value="LONG-CHAIN-ALCOHOL OXIDASE"/>
    <property type="match status" value="1"/>
</dbReference>
<protein>
    <submittedName>
        <fullName evidence="6">FAD-binding protein</fullName>
    </submittedName>
</protein>
<evidence type="ECO:0000313" key="7">
    <source>
        <dbReference type="Proteomes" id="UP000308632"/>
    </source>
</evidence>
<evidence type="ECO:0000256" key="3">
    <source>
        <dbReference type="ARBA" id="ARBA00022827"/>
    </source>
</evidence>
<dbReference type="PROSITE" id="PS51379">
    <property type="entry name" value="4FE4S_FER_2"/>
    <property type="match status" value="1"/>
</dbReference>
<dbReference type="AlphaFoldDB" id="A0A4V6AUS7"/>
<dbReference type="Gene3D" id="3.50.50.60">
    <property type="entry name" value="FAD/NAD(P)-binding domain"/>
    <property type="match status" value="2"/>
</dbReference>
<dbReference type="Proteomes" id="UP000308632">
    <property type="component" value="Unassembled WGS sequence"/>
</dbReference>
<dbReference type="EMBL" id="SZPR01000036">
    <property type="protein sequence ID" value="TKS97092.1"/>
    <property type="molecule type" value="Genomic_DNA"/>
</dbReference>
<dbReference type="RefSeq" id="WP_137304240.1">
    <property type="nucleotide sequence ID" value="NZ_BMVD01000015.1"/>
</dbReference>
<evidence type="ECO:0000256" key="2">
    <source>
        <dbReference type="ARBA" id="ARBA00022630"/>
    </source>
</evidence>
<evidence type="ECO:0000256" key="4">
    <source>
        <dbReference type="ARBA" id="ARBA00023002"/>
    </source>
</evidence>
<dbReference type="Pfam" id="PF00890">
    <property type="entry name" value="FAD_binding_2"/>
    <property type="match status" value="1"/>
</dbReference>
<feature type="domain" description="4Fe-4S ferredoxin-type" evidence="5">
    <location>
        <begin position="287"/>
        <end position="316"/>
    </location>
</feature>
<dbReference type="InterPro" id="IPR017896">
    <property type="entry name" value="4Fe4S_Fe-S-bd"/>
</dbReference>
<comment type="caution">
    <text evidence="6">The sequence shown here is derived from an EMBL/GenBank/DDBJ whole genome shotgun (WGS) entry which is preliminary data.</text>
</comment>
<dbReference type="InterPro" id="IPR036188">
    <property type="entry name" value="FAD/NAD-bd_sf"/>
</dbReference>
<dbReference type="Pfam" id="PF05199">
    <property type="entry name" value="GMC_oxred_C"/>
    <property type="match status" value="1"/>
</dbReference>
<evidence type="ECO:0000313" key="6">
    <source>
        <dbReference type="EMBL" id="TKS97092.1"/>
    </source>
</evidence>
<dbReference type="PANTHER" id="PTHR46056">
    <property type="entry name" value="LONG-CHAIN-ALCOHOL OXIDASE"/>
    <property type="match status" value="1"/>
</dbReference>
<dbReference type="GO" id="GO:0050660">
    <property type="term" value="F:flavin adenine dinucleotide binding"/>
    <property type="evidence" value="ECO:0007669"/>
    <property type="project" value="InterPro"/>
</dbReference>
<dbReference type="GO" id="GO:0016614">
    <property type="term" value="F:oxidoreductase activity, acting on CH-OH group of donors"/>
    <property type="evidence" value="ECO:0007669"/>
    <property type="project" value="InterPro"/>
</dbReference>
<dbReference type="InterPro" id="IPR007867">
    <property type="entry name" value="GMC_OxRtase_C"/>
</dbReference>